<dbReference type="Proteomes" id="UP001058974">
    <property type="component" value="Chromosome 4"/>
</dbReference>
<comment type="caution">
    <text evidence="5">The sequence shown here is derived from an EMBL/GenBank/DDBJ whole genome shotgun (WGS) entry which is preliminary data.</text>
</comment>
<evidence type="ECO:0000256" key="4">
    <source>
        <dbReference type="SAM" id="MobiDB-lite"/>
    </source>
</evidence>
<accession>A0A9D5AVD6</accession>
<keyword evidence="6" id="KW-1185">Reference proteome</keyword>
<dbReference type="GO" id="GO:0051315">
    <property type="term" value="P:attachment of mitotic spindle microtubules to kinetochore"/>
    <property type="evidence" value="ECO:0007669"/>
    <property type="project" value="TreeGrafter"/>
</dbReference>
<dbReference type="GO" id="GO:0000776">
    <property type="term" value="C:kinetochore"/>
    <property type="evidence" value="ECO:0007669"/>
    <property type="project" value="InterPro"/>
</dbReference>
<name>A0A9D5AVD6_PEA</name>
<gene>
    <name evidence="5" type="ORF">KIW84_043977</name>
</gene>
<comment type="similarity">
    <text evidence="2">Belongs to the CENP-C/MIF2 family.</text>
</comment>
<dbReference type="AlphaFoldDB" id="A0A9D5AVD6"/>
<dbReference type="Gramene" id="Psat04G0397700-T1">
    <property type="protein sequence ID" value="KAI5420005.1"/>
    <property type="gene ID" value="KIW84_043977"/>
</dbReference>
<sequence>MVNETEHRQVEDPIANYSGLSLFRSTFSLPSSKPYDDLDAIHSTLRSMDLRSSANLVEQGKSVLESNLGFNTGNSTKDVGDDAVFDAEEDGDFHRKKRGPDLGLNRARPRFSLKETKKPSVEDLLPILDFKNIKDPNELFLAHERLENARKEIEKQLGIVPSESTLGSTKPRERRPGLPGFNRRPIKFRHRFSKETLDSNADELSSQEAFESDSLDPVGDNTDKGKASLASLDSEVTGSSAVKEKKVNDFLKGLLTRDSEELEGVGAMDRLQERLQIKPIVFEKPFVPDFPDSQPMDLESSHGNLLKPSKACYDISNLLKGIDIKTPLRQDVGYPDKQLASPTPPRSPAVLFSTLQKHISQSKASVNPFSAHEIDHGSTKESSPTHMVNQEVNIVGSSKMSDEPGAPIIEDVIAAGETNKILDTSAQSKEDNSRKLSEQLNASSMEYEVAVSETCSVDDPIKNCSSTPKNSTVDNSREPDFNANVDSNEPPVDMDLDIGGSGVEKRVMDDISGKQNVELNEPDHFEDEMLAENMQETSDSIPTDDLNSNLGIPLANQSNPDAHEDNSMDNRSRRSDDGPEQSLQKKTVGSVAPVSGKKRGGMCAQKASKGKRLRLKMSLADAHEDNSTDNRSRRSDDGPEHSSQKKTVGSVAPVSGKKRGKMCAQKASKGKRLRLRMNLADAHEDNSMDNRSRRSDDGPEQSLQKKTVGSVAPVSGKKRGKMCAQRTSKDKRLRLRMSLADAGTSWESGVRKSSRFRTRPLEFWKGERMVYGRVHESLTTVIGVKCMSPGKDGNPIMKVKSFVSDKHKKLFELASRY</sequence>
<evidence type="ECO:0000256" key="1">
    <source>
        <dbReference type="ARBA" id="ARBA00004123"/>
    </source>
</evidence>
<keyword evidence="3" id="KW-0539">Nucleus</keyword>
<protein>
    <recommendedName>
        <fullName evidence="7">Centromere protein C</fullName>
    </recommendedName>
</protein>
<reference evidence="5 6" key="1">
    <citation type="journal article" date="2022" name="Nat. Genet.">
        <title>Improved pea reference genome and pan-genome highlight genomic features and evolutionary characteristics.</title>
        <authorList>
            <person name="Yang T."/>
            <person name="Liu R."/>
            <person name="Luo Y."/>
            <person name="Hu S."/>
            <person name="Wang D."/>
            <person name="Wang C."/>
            <person name="Pandey M.K."/>
            <person name="Ge S."/>
            <person name="Xu Q."/>
            <person name="Li N."/>
            <person name="Li G."/>
            <person name="Huang Y."/>
            <person name="Saxena R.K."/>
            <person name="Ji Y."/>
            <person name="Li M."/>
            <person name="Yan X."/>
            <person name="He Y."/>
            <person name="Liu Y."/>
            <person name="Wang X."/>
            <person name="Xiang C."/>
            <person name="Varshney R.K."/>
            <person name="Ding H."/>
            <person name="Gao S."/>
            <person name="Zong X."/>
        </authorList>
    </citation>
    <scope>NUCLEOTIDE SEQUENCE [LARGE SCALE GENOMIC DNA]</scope>
    <source>
        <strain evidence="5 6">cv. Zhongwan 6</strain>
    </source>
</reference>
<feature type="region of interest" description="Disordered" evidence="4">
    <location>
        <begin position="535"/>
        <end position="729"/>
    </location>
</feature>
<feature type="compositionally biased region" description="Basic and acidic residues" evidence="4">
    <location>
        <begin position="621"/>
        <end position="643"/>
    </location>
</feature>
<dbReference type="GO" id="GO:0019237">
    <property type="term" value="F:centromeric DNA binding"/>
    <property type="evidence" value="ECO:0007669"/>
    <property type="project" value="InterPro"/>
</dbReference>
<dbReference type="EMBL" id="JAMSHJ010000004">
    <property type="protein sequence ID" value="KAI5420005.1"/>
    <property type="molecule type" value="Genomic_DNA"/>
</dbReference>
<evidence type="ECO:0000313" key="5">
    <source>
        <dbReference type="EMBL" id="KAI5420005.1"/>
    </source>
</evidence>
<dbReference type="GO" id="GO:0005634">
    <property type="term" value="C:nucleus"/>
    <property type="evidence" value="ECO:0007669"/>
    <property type="project" value="UniProtKB-SubCell"/>
</dbReference>
<dbReference type="GO" id="GO:0051382">
    <property type="term" value="P:kinetochore assembly"/>
    <property type="evidence" value="ECO:0007669"/>
    <property type="project" value="InterPro"/>
</dbReference>
<feature type="compositionally biased region" description="Basic and acidic residues" evidence="4">
    <location>
        <begin position="681"/>
        <end position="697"/>
    </location>
</feature>
<evidence type="ECO:0000313" key="6">
    <source>
        <dbReference type="Proteomes" id="UP001058974"/>
    </source>
</evidence>
<evidence type="ECO:0008006" key="7">
    <source>
        <dbReference type="Google" id="ProtNLM"/>
    </source>
</evidence>
<dbReference type="GO" id="GO:0051455">
    <property type="term" value="P:spindle attachment to meiosis I kinetochore"/>
    <property type="evidence" value="ECO:0007669"/>
    <property type="project" value="TreeGrafter"/>
</dbReference>
<dbReference type="PANTHER" id="PTHR16684">
    <property type="entry name" value="CENTROMERE PROTEIN C"/>
    <property type="match status" value="1"/>
</dbReference>
<dbReference type="InterPro" id="IPR028386">
    <property type="entry name" value="CENP-C/Mif2/cnp3"/>
</dbReference>
<evidence type="ECO:0000256" key="2">
    <source>
        <dbReference type="ARBA" id="ARBA00010291"/>
    </source>
</evidence>
<proteinExistence type="inferred from homology"/>
<feature type="region of interest" description="Disordered" evidence="4">
    <location>
        <begin position="458"/>
        <end position="493"/>
    </location>
</feature>
<feature type="compositionally biased region" description="Polar residues" evidence="4">
    <location>
        <begin position="198"/>
        <end position="209"/>
    </location>
</feature>
<evidence type="ECO:0000256" key="3">
    <source>
        <dbReference type="ARBA" id="ARBA00023242"/>
    </source>
</evidence>
<feature type="compositionally biased region" description="Polar residues" evidence="4">
    <location>
        <begin position="463"/>
        <end position="474"/>
    </location>
</feature>
<comment type="subcellular location">
    <subcellularLocation>
        <location evidence="1">Nucleus</location>
    </subcellularLocation>
</comment>
<dbReference type="PANTHER" id="PTHR16684:SF11">
    <property type="entry name" value="CENTROMERE PROTEIN C"/>
    <property type="match status" value="1"/>
</dbReference>
<feature type="compositionally biased region" description="Polar residues" evidence="4">
    <location>
        <begin position="535"/>
        <end position="560"/>
    </location>
</feature>
<dbReference type="OrthoDB" id="1939643at2759"/>
<feature type="region of interest" description="Disordered" evidence="4">
    <location>
        <begin position="161"/>
        <end position="185"/>
    </location>
</feature>
<feature type="region of interest" description="Disordered" evidence="4">
    <location>
        <begin position="197"/>
        <end position="226"/>
    </location>
</feature>
<organism evidence="5 6">
    <name type="scientific">Pisum sativum</name>
    <name type="common">Garden pea</name>
    <name type="synonym">Lathyrus oleraceus</name>
    <dbReference type="NCBI Taxonomy" id="3888"/>
    <lineage>
        <taxon>Eukaryota</taxon>
        <taxon>Viridiplantae</taxon>
        <taxon>Streptophyta</taxon>
        <taxon>Embryophyta</taxon>
        <taxon>Tracheophyta</taxon>
        <taxon>Spermatophyta</taxon>
        <taxon>Magnoliopsida</taxon>
        <taxon>eudicotyledons</taxon>
        <taxon>Gunneridae</taxon>
        <taxon>Pentapetalae</taxon>
        <taxon>rosids</taxon>
        <taxon>fabids</taxon>
        <taxon>Fabales</taxon>
        <taxon>Fabaceae</taxon>
        <taxon>Papilionoideae</taxon>
        <taxon>50 kb inversion clade</taxon>
        <taxon>NPAAA clade</taxon>
        <taxon>Hologalegina</taxon>
        <taxon>IRL clade</taxon>
        <taxon>Fabeae</taxon>
        <taxon>Lathyrus</taxon>
    </lineage>
</organism>
<feature type="compositionally biased region" description="Basic and acidic residues" evidence="4">
    <location>
        <begin position="561"/>
        <end position="577"/>
    </location>
</feature>